<dbReference type="Gene3D" id="1.10.1130.10">
    <property type="entry name" value="Flavocytochrome C3, Chain A"/>
    <property type="match status" value="1"/>
</dbReference>
<evidence type="ECO:0000256" key="1">
    <source>
        <dbReference type="ARBA" id="ARBA00022729"/>
    </source>
</evidence>
<feature type="chain" id="PRO_5017264066" evidence="2">
    <location>
        <begin position="30"/>
        <end position="445"/>
    </location>
</feature>
<dbReference type="AlphaFoldDB" id="A0A395JF08"/>
<dbReference type="EMBL" id="QNRT01000009">
    <property type="protein sequence ID" value="RBP47138.1"/>
    <property type="molecule type" value="Genomic_DNA"/>
</dbReference>
<dbReference type="InParanoid" id="A0A395JF08"/>
<keyword evidence="1 2" id="KW-0732">Signal</keyword>
<protein>
    <submittedName>
        <fullName evidence="4">Cytochrome c554/c'-like protein</fullName>
    </submittedName>
</protein>
<dbReference type="PANTHER" id="PTHR35038:SF6">
    <property type="entry name" value="SURFACE LOCALIZED DECAHEME CYTOCHROME C LIPOPROTEIN"/>
    <property type="match status" value="1"/>
</dbReference>
<accession>A0A395JF08</accession>
<dbReference type="PANTHER" id="PTHR35038">
    <property type="entry name" value="DISSIMILATORY SULFITE REDUCTASE SIRA"/>
    <property type="match status" value="1"/>
</dbReference>
<evidence type="ECO:0000313" key="5">
    <source>
        <dbReference type="Proteomes" id="UP000253083"/>
    </source>
</evidence>
<dbReference type="InterPro" id="IPR036280">
    <property type="entry name" value="Multihaem_cyt_sf"/>
</dbReference>
<dbReference type="InterPro" id="IPR023155">
    <property type="entry name" value="Cyt_c-552/4"/>
</dbReference>
<name>A0A395JF08_9GAMM</name>
<feature type="domain" description="Cytochrome c-552/4" evidence="3">
    <location>
        <begin position="52"/>
        <end position="139"/>
    </location>
</feature>
<feature type="signal peptide" evidence="2">
    <location>
        <begin position="1"/>
        <end position="29"/>
    </location>
</feature>
<dbReference type="SUPFAM" id="SSF48695">
    <property type="entry name" value="Multiheme cytochromes"/>
    <property type="match status" value="1"/>
</dbReference>
<dbReference type="InterPro" id="IPR051829">
    <property type="entry name" value="Multiheme_Cytochr_ET"/>
</dbReference>
<reference evidence="4 5" key="1">
    <citation type="submission" date="2018-06" db="EMBL/GenBank/DDBJ databases">
        <title>Genomic Encyclopedia of Type Strains, Phase IV (KMG-IV): sequencing the most valuable type-strain genomes for metagenomic binning, comparative biology and taxonomic classification.</title>
        <authorList>
            <person name="Goeker M."/>
        </authorList>
    </citation>
    <scope>NUCLEOTIDE SEQUENCE [LARGE SCALE GENOMIC DNA]</scope>
    <source>
        <strain evidence="4 5">DSM 24032</strain>
    </source>
</reference>
<evidence type="ECO:0000256" key="2">
    <source>
        <dbReference type="SAM" id="SignalP"/>
    </source>
</evidence>
<evidence type="ECO:0000313" key="4">
    <source>
        <dbReference type="EMBL" id="RBP47138.1"/>
    </source>
</evidence>
<evidence type="ECO:0000259" key="3">
    <source>
        <dbReference type="Pfam" id="PF13435"/>
    </source>
</evidence>
<sequence length="445" mass="48581">MLQQLSIRSHAVLACLIASCVLISSDSLAQINNAESEHSTAHLGVASCSASTCHGSTVPYTESNVLQNEFRTWYELDPHARAYQTLLTDESAKIARKLGLESASTADTCLTCHADNVAPAQRGADFRLQDGVGCEACHGGAENYLKSHTLQAHIDNLSAGLRKTEDPLTRGKLCVSCHVGGQQTRQITHQIMGAGHPRLSFELNTFSSIQPAHYMVDEDYRQRKGEVSAISTWAMGQVVAAEQLLLNVANKPRAGLFPELSHMDCLGCHQSMSKITWMPDSVTQLPSGTLRYQDAHLLSSYRIASVVAPEMAPTLLKSIRKFLTEAATQENPNTLVQPLTEQLSELQLKLAASTISAQQTYQLIAALVDYGIESGHHSYASAEQLAMGLNSLFNALSQSNFDAQTKQRLIPIINELFTSAADPERYNAAAFMRNLRRIKPAMSEL</sequence>
<dbReference type="Proteomes" id="UP000253083">
    <property type="component" value="Unassembled WGS sequence"/>
</dbReference>
<organism evidence="4 5">
    <name type="scientific">Arenicella xantha</name>
    <dbReference type="NCBI Taxonomy" id="644221"/>
    <lineage>
        <taxon>Bacteria</taxon>
        <taxon>Pseudomonadati</taxon>
        <taxon>Pseudomonadota</taxon>
        <taxon>Gammaproteobacteria</taxon>
        <taxon>Arenicellales</taxon>
        <taxon>Arenicellaceae</taxon>
        <taxon>Arenicella</taxon>
    </lineage>
</organism>
<comment type="caution">
    <text evidence="4">The sequence shown here is derived from an EMBL/GenBank/DDBJ whole genome shotgun (WGS) entry which is preliminary data.</text>
</comment>
<dbReference type="Pfam" id="PF13435">
    <property type="entry name" value="Cytochrome_C554"/>
    <property type="match status" value="1"/>
</dbReference>
<dbReference type="GO" id="GO:0016491">
    <property type="term" value="F:oxidoreductase activity"/>
    <property type="evidence" value="ECO:0007669"/>
    <property type="project" value="TreeGrafter"/>
</dbReference>
<dbReference type="OrthoDB" id="9814800at2"/>
<proteinExistence type="predicted"/>
<keyword evidence="5" id="KW-1185">Reference proteome</keyword>
<dbReference type="RefSeq" id="WP_113955861.1">
    <property type="nucleotide sequence ID" value="NZ_QNRT01000009.1"/>
</dbReference>
<gene>
    <name evidence="4" type="ORF">DFR28_10910</name>
</gene>